<dbReference type="AlphaFoldDB" id="A0A0D3HZR7"/>
<name>A0A0D3HZR7_EMIH1</name>
<dbReference type="GeneID" id="17250659"/>
<reference evidence="1" key="2">
    <citation type="submission" date="2024-10" db="UniProtKB">
        <authorList>
            <consortium name="EnsemblProtists"/>
        </authorList>
    </citation>
    <scope>IDENTIFICATION</scope>
</reference>
<evidence type="ECO:0008006" key="3">
    <source>
        <dbReference type="Google" id="ProtNLM"/>
    </source>
</evidence>
<dbReference type="PaxDb" id="2903-EOD04502"/>
<organism evidence="1 2">
    <name type="scientific">Emiliania huxleyi (strain CCMP1516)</name>
    <dbReference type="NCBI Taxonomy" id="280463"/>
    <lineage>
        <taxon>Eukaryota</taxon>
        <taxon>Haptista</taxon>
        <taxon>Haptophyta</taxon>
        <taxon>Prymnesiophyceae</taxon>
        <taxon>Isochrysidales</taxon>
        <taxon>Noelaerhabdaceae</taxon>
        <taxon>Emiliania</taxon>
    </lineage>
</organism>
<evidence type="ECO:0000313" key="2">
    <source>
        <dbReference type="Proteomes" id="UP000013827"/>
    </source>
</evidence>
<dbReference type="RefSeq" id="XP_005756931.1">
    <property type="nucleotide sequence ID" value="XM_005756874.1"/>
</dbReference>
<dbReference type="KEGG" id="ehx:EMIHUDRAFT_220968"/>
<sequence>MAPLREATSFSLASLVISTPLPLSRRCELRLPAMCDAGEDAPAAEEEPPAASVLDDLSGVPAEVLETVKGLTLLEAAALIKEVDATFKVGDYKEEDEEAAEPVAAE</sequence>
<dbReference type="EnsemblProtists" id="EOD04502">
    <property type="protein sequence ID" value="EOD04502"/>
    <property type="gene ID" value="EMIHUDRAFT_220968"/>
</dbReference>
<reference evidence="2" key="1">
    <citation type="journal article" date="2013" name="Nature">
        <title>Pan genome of the phytoplankton Emiliania underpins its global distribution.</title>
        <authorList>
            <person name="Read B.A."/>
            <person name="Kegel J."/>
            <person name="Klute M.J."/>
            <person name="Kuo A."/>
            <person name="Lefebvre S.C."/>
            <person name="Maumus F."/>
            <person name="Mayer C."/>
            <person name="Miller J."/>
            <person name="Monier A."/>
            <person name="Salamov A."/>
            <person name="Young J."/>
            <person name="Aguilar M."/>
            <person name="Claverie J.M."/>
            <person name="Frickenhaus S."/>
            <person name="Gonzalez K."/>
            <person name="Herman E.K."/>
            <person name="Lin Y.C."/>
            <person name="Napier J."/>
            <person name="Ogata H."/>
            <person name="Sarno A.F."/>
            <person name="Shmutz J."/>
            <person name="Schroeder D."/>
            <person name="de Vargas C."/>
            <person name="Verret F."/>
            <person name="von Dassow P."/>
            <person name="Valentin K."/>
            <person name="Van de Peer Y."/>
            <person name="Wheeler G."/>
            <person name="Dacks J.B."/>
            <person name="Delwiche C.F."/>
            <person name="Dyhrman S.T."/>
            <person name="Glockner G."/>
            <person name="John U."/>
            <person name="Richards T."/>
            <person name="Worden A.Z."/>
            <person name="Zhang X."/>
            <person name="Grigoriev I.V."/>
            <person name="Allen A.E."/>
            <person name="Bidle K."/>
            <person name="Borodovsky M."/>
            <person name="Bowler C."/>
            <person name="Brownlee C."/>
            <person name="Cock J.M."/>
            <person name="Elias M."/>
            <person name="Gladyshev V.N."/>
            <person name="Groth M."/>
            <person name="Guda C."/>
            <person name="Hadaegh A."/>
            <person name="Iglesias-Rodriguez M.D."/>
            <person name="Jenkins J."/>
            <person name="Jones B.M."/>
            <person name="Lawson T."/>
            <person name="Leese F."/>
            <person name="Lindquist E."/>
            <person name="Lobanov A."/>
            <person name="Lomsadze A."/>
            <person name="Malik S.B."/>
            <person name="Marsh M.E."/>
            <person name="Mackinder L."/>
            <person name="Mock T."/>
            <person name="Mueller-Roeber B."/>
            <person name="Pagarete A."/>
            <person name="Parker M."/>
            <person name="Probert I."/>
            <person name="Quesneville H."/>
            <person name="Raines C."/>
            <person name="Rensing S.A."/>
            <person name="Riano-Pachon D.M."/>
            <person name="Richier S."/>
            <person name="Rokitta S."/>
            <person name="Shiraiwa Y."/>
            <person name="Soanes D.M."/>
            <person name="van der Giezen M."/>
            <person name="Wahlund T.M."/>
            <person name="Williams B."/>
            <person name="Wilson W."/>
            <person name="Wolfe G."/>
            <person name="Wurch L.L."/>
        </authorList>
    </citation>
    <scope>NUCLEOTIDE SEQUENCE</scope>
</reference>
<dbReference type="Proteomes" id="UP000013827">
    <property type="component" value="Unassembled WGS sequence"/>
</dbReference>
<evidence type="ECO:0000313" key="1">
    <source>
        <dbReference type="EnsemblProtists" id="EOD04502"/>
    </source>
</evidence>
<accession>A0A0D3HZR7</accession>
<proteinExistence type="predicted"/>
<dbReference type="HOGENOM" id="CLU_2228273_0_0_1"/>
<keyword evidence="2" id="KW-1185">Reference proteome</keyword>
<protein>
    <recommendedName>
        <fullName evidence="3">Ribosomal protein L7/L12 oligomerisation domain-containing protein</fullName>
    </recommendedName>
</protein>